<comment type="caution">
    <text evidence="1">The sequence shown here is derived from an EMBL/GenBank/DDBJ whole genome shotgun (WGS) entry which is preliminary data.</text>
</comment>
<dbReference type="Pfam" id="PF13560">
    <property type="entry name" value="HTH_31"/>
    <property type="match status" value="1"/>
</dbReference>
<dbReference type="Gene3D" id="1.10.260.40">
    <property type="entry name" value="lambda repressor-like DNA-binding domains"/>
    <property type="match status" value="1"/>
</dbReference>
<gene>
    <name evidence="1" type="ORF">WCD41_25870</name>
</gene>
<dbReference type="InterPro" id="IPR010982">
    <property type="entry name" value="Lambda_DNA-bd_dom_sf"/>
</dbReference>
<dbReference type="CDD" id="cd00093">
    <property type="entry name" value="HTH_XRE"/>
    <property type="match status" value="1"/>
</dbReference>
<sequence>MGRSESAETVRRNRELQRRFYGEPLGDRLRRLLGALDVSQAALAGALGVSSPMLSQLMSGRRVKIGTPAVFGRLLMLEQAVAQRPVAEPADPVDPAYVEGLLAEVRAAEPRAPSSYDVLRTVAGPEELARAADTLDRGFPSLAGLLRQAASVESPRPGR</sequence>
<dbReference type="RefSeq" id="WP_337717952.1">
    <property type="nucleotide sequence ID" value="NZ_JBBEGL010000009.1"/>
</dbReference>
<dbReference type="Proteomes" id="UP001370100">
    <property type="component" value="Unassembled WGS sequence"/>
</dbReference>
<reference evidence="1 2" key="1">
    <citation type="submission" date="2024-03" db="EMBL/GenBank/DDBJ databases">
        <title>Actinomycetospora sp. OC33-EN06, a novel actinomycete isolated from wild orchid (Aerides multiflora).</title>
        <authorList>
            <person name="Suriyachadkun C."/>
        </authorList>
    </citation>
    <scope>NUCLEOTIDE SEQUENCE [LARGE SCALE GENOMIC DNA]</scope>
    <source>
        <strain evidence="1 2">OC33-EN06</strain>
    </source>
</reference>
<dbReference type="InterPro" id="IPR001387">
    <property type="entry name" value="Cro/C1-type_HTH"/>
</dbReference>
<protein>
    <submittedName>
        <fullName evidence="1">Helix-turn-helix transcriptional regulator</fullName>
    </submittedName>
</protein>
<organism evidence="1 2">
    <name type="scientific">Actinomycetospora aeridis</name>
    <dbReference type="NCBI Taxonomy" id="3129231"/>
    <lineage>
        <taxon>Bacteria</taxon>
        <taxon>Bacillati</taxon>
        <taxon>Actinomycetota</taxon>
        <taxon>Actinomycetes</taxon>
        <taxon>Pseudonocardiales</taxon>
        <taxon>Pseudonocardiaceae</taxon>
        <taxon>Actinomycetospora</taxon>
    </lineage>
</organism>
<accession>A0ABU8NE29</accession>
<evidence type="ECO:0000313" key="1">
    <source>
        <dbReference type="EMBL" id="MEJ2889913.1"/>
    </source>
</evidence>
<keyword evidence="2" id="KW-1185">Reference proteome</keyword>
<name>A0ABU8NE29_9PSEU</name>
<dbReference type="SUPFAM" id="SSF47413">
    <property type="entry name" value="lambda repressor-like DNA-binding domains"/>
    <property type="match status" value="1"/>
</dbReference>
<evidence type="ECO:0000313" key="2">
    <source>
        <dbReference type="Proteomes" id="UP001370100"/>
    </source>
</evidence>
<dbReference type="EMBL" id="JBBEGL010000009">
    <property type="protein sequence ID" value="MEJ2889913.1"/>
    <property type="molecule type" value="Genomic_DNA"/>
</dbReference>
<proteinExistence type="predicted"/>